<protein>
    <submittedName>
        <fullName evidence="2">Uncharacterized protein</fullName>
    </submittedName>
</protein>
<evidence type="ECO:0000313" key="2">
    <source>
        <dbReference type="EMBL" id="TCC30825.1"/>
    </source>
</evidence>
<evidence type="ECO:0000313" key="3">
    <source>
        <dbReference type="Proteomes" id="UP000294225"/>
    </source>
</evidence>
<comment type="caution">
    <text evidence="2">The sequence shown here is derived from an EMBL/GenBank/DDBJ whole genome shotgun (WGS) entry which is preliminary data.</text>
</comment>
<feature type="compositionally biased region" description="Polar residues" evidence="1">
    <location>
        <begin position="72"/>
        <end position="82"/>
    </location>
</feature>
<evidence type="ECO:0000256" key="1">
    <source>
        <dbReference type="SAM" id="MobiDB-lite"/>
    </source>
</evidence>
<name>A0A4R0IQ87_9ACTN</name>
<dbReference type="RefSeq" id="WP_131499647.1">
    <property type="nucleotide sequence ID" value="NZ_SJKC01000007.1"/>
</dbReference>
<dbReference type="AlphaFoldDB" id="A0A4R0IQ87"/>
<gene>
    <name evidence="2" type="ORF">E0H92_37580</name>
</gene>
<dbReference type="EMBL" id="SJKC01000007">
    <property type="protein sequence ID" value="TCC30825.1"/>
    <property type="molecule type" value="Genomic_DNA"/>
</dbReference>
<organism evidence="2 3">
    <name type="scientific">Kribbella speibonae</name>
    <dbReference type="NCBI Taxonomy" id="1572660"/>
    <lineage>
        <taxon>Bacteria</taxon>
        <taxon>Bacillati</taxon>
        <taxon>Actinomycetota</taxon>
        <taxon>Actinomycetes</taxon>
        <taxon>Propionibacteriales</taxon>
        <taxon>Kribbellaceae</taxon>
        <taxon>Kribbella</taxon>
    </lineage>
</organism>
<proteinExistence type="predicted"/>
<accession>A0A4R0IQ87</accession>
<dbReference type="Proteomes" id="UP000294225">
    <property type="component" value="Unassembled WGS sequence"/>
</dbReference>
<sequence length="94" mass="10592">MVLETDGTVVPLSYGFGRDYALGSVQEAPLATLAQRWDAEPLRRQALALYAELVRDDVKFTNWYEWMTRRSTPALPNSSSQDPVVPPARAVRRV</sequence>
<reference evidence="2 3" key="1">
    <citation type="submission" date="2019-02" db="EMBL/GenBank/DDBJ databases">
        <title>Kribbella capetownensis sp. nov. and Kribbella speibonae sp. nov., isolated from soil.</title>
        <authorList>
            <person name="Curtis S.M."/>
            <person name="Norton I."/>
            <person name="Everest G.J."/>
            <person name="Meyers P.R."/>
        </authorList>
    </citation>
    <scope>NUCLEOTIDE SEQUENCE [LARGE SCALE GENOMIC DNA]</scope>
    <source>
        <strain evidence="2 3">YM55</strain>
    </source>
</reference>
<feature type="region of interest" description="Disordered" evidence="1">
    <location>
        <begin position="72"/>
        <end position="94"/>
    </location>
</feature>